<evidence type="ECO:0000313" key="7">
    <source>
        <dbReference type="EMBL" id="ELR72146.1"/>
    </source>
</evidence>
<dbReference type="Pfam" id="PF07971">
    <property type="entry name" value="Glyco_hydro_92"/>
    <property type="match status" value="1"/>
</dbReference>
<feature type="signal peptide" evidence="4">
    <location>
        <begin position="1"/>
        <end position="19"/>
    </location>
</feature>
<comment type="cofactor">
    <cofactor evidence="1">
        <name>Ca(2+)</name>
        <dbReference type="ChEBI" id="CHEBI:29108"/>
    </cofactor>
</comment>
<name>L8JT45_9BACT</name>
<dbReference type="SUPFAM" id="SSF48208">
    <property type="entry name" value="Six-hairpin glycosidases"/>
    <property type="match status" value="1"/>
</dbReference>
<feature type="domain" description="Glycosyl hydrolase family 92 N-terminal" evidence="6">
    <location>
        <begin position="25"/>
        <end position="280"/>
    </location>
</feature>
<dbReference type="GO" id="GO:0030246">
    <property type="term" value="F:carbohydrate binding"/>
    <property type="evidence" value="ECO:0007669"/>
    <property type="project" value="InterPro"/>
</dbReference>
<evidence type="ECO:0000256" key="2">
    <source>
        <dbReference type="ARBA" id="ARBA00011245"/>
    </source>
</evidence>
<evidence type="ECO:0000256" key="1">
    <source>
        <dbReference type="ARBA" id="ARBA00001913"/>
    </source>
</evidence>
<dbReference type="FunFam" id="3.30.2080.10:FF:000001">
    <property type="entry name" value="Alpha-1,2-mannosidase subfamily"/>
    <property type="match status" value="1"/>
</dbReference>
<comment type="caution">
    <text evidence="7">The sequence shown here is derived from an EMBL/GenBank/DDBJ whole genome shotgun (WGS) entry which is preliminary data.</text>
</comment>
<accession>L8JT45</accession>
<dbReference type="InterPro" id="IPR050883">
    <property type="entry name" value="PNGase"/>
</dbReference>
<dbReference type="Proteomes" id="UP000011135">
    <property type="component" value="Unassembled WGS sequence"/>
</dbReference>
<dbReference type="PANTHER" id="PTHR12143:SF39">
    <property type="entry name" value="SECRETED PROTEIN"/>
    <property type="match status" value="1"/>
</dbReference>
<evidence type="ECO:0000256" key="3">
    <source>
        <dbReference type="ARBA" id="ARBA00022837"/>
    </source>
</evidence>
<keyword evidence="3" id="KW-0106">Calcium</keyword>
<dbReference type="GO" id="GO:0006516">
    <property type="term" value="P:glycoprotein catabolic process"/>
    <property type="evidence" value="ECO:0007669"/>
    <property type="project" value="TreeGrafter"/>
</dbReference>
<dbReference type="GO" id="GO:0005829">
    <property type="term" value="C:cytosol"/>
    <property type="evidence" value="ECO:0007669"/>
    <property type="project" value="TreeGrafter"/>
</dbReference>
<dbReference type="STRING" id="1237149.C900_01888"/>
<evidence type="ECO:0000259" key="6">
    <source>
        <dbReference type="Pfam" id="PF17678"/>
    </source>
</evidence>
<evidence type="ECO:0000313" key="8">
    <source>
        <dbReference type="Proteomes" id="UP000011135"/>
    </source>
</evidence>
<dbReference type="InterPro" id="IPR041371">
    <property type="entry name" value="GH92_N"/>
</dbReference>
<dbReference type="Gene3D" id="3.30.2080.10">
    <property type="entry name" value="GH92 mannosidase domain"/>
    <property type="match status" value="1"/>
</dbReference>
<dbReference type="InterPro" id="IPR008928">
    <property type="entry name" value="6-hairpin_glycosidase_sf"/>
</dbReference>
<keyword evidence="8" id="KW-1185">Reference proteome</keyword>
<feature type="domain" description="Glycosyl hydrolase family 92" evidence="5">
    <location>
        <begin position="286"/>
        <end position="746"/>
    </location>
</feature>
<dbReference type="InterPro" id="IPR014718">
    <property type="entry name" value="GH-type_carb-bd"/>
</dbReference>
<sequence length="748" mass="84590">MTKYFTILPFLIYCSSAFAQDYTQFVNPFIGTSNYGATHPGAVLPAGMASVSPFNVAYKKGDGNVFEKDSEWHSRTYVHENNFLTGYSHVNLSGVGCPDLGSILLMPTTGKLELDPEKYGSTYRLEQASPGYYSNHLTKYNIKTEVSATMRTGISRYTFPAGESHILLNLGLGLTNETGAALKIVSHTEIEGYKLIGTFCYNPEDVRPVYFVAKFSRPADKFGAWKKMPEYTAEAAWTTYNNIYKPYNGYSYEMAGENIGTYFSFQTREGEAIEVKIGISYVSIANARENLEKEQPAFSFDQTAAKAKSVWNSLLKRIEVQGGTDDEKTIFYTALYHILLHPNIFQDVNGDYPLMESSGIGKTNGNRYTVFSLWDTYRNLHPFLSLVYPELQSDMINSMLSMYKESGWLPKWELLGMETNVMVGDPATPVLVDSWLRGIKDFDIDQAYEAMKKAAITTDGNKLRPGIEKYSTLGYIPEGAYDNLWGTVSTTLEYNISDWNLAQLARELGKNDDYKYFNKRALSYRNYFDKFSGMLRPRMSDGSWLTPFDPKAGANFEPVVGFVEGNAWQYRFYVPHDINGMIKLVGGSKKFVNELQRCFDEGNYDMANEPDITYPFLFNYVKGEEWRSQLKVRELIGKHYSNTPSGIPGNDDTGTLSAWLVYSMLGIYPHCPGDMSYALVSPVFDKVTIHLNQKYYPGERLVIQTEKNKPGDVIIEKVKLNGAPYNGYFIDHQNLINGSELLFKLKGH</sequence>
<dbReference type="PANTHER" id="PTHR12143">
    <property type="entry name" value="PEPTIDE N-GLYCANASE PNGASE -RELATED"/>
    <property type="match status" value="1"/>
</dbReference>
<keyword evidence="4" id="KW-0732">Signal</keyword>
<organism evidence="7 8">
    <name type="scientific">Fulvivirga imtechensis AK7</name>
    <dbReference type="NCBI Taxonomy" id="1237149"/>
    <lineage>
        <taxon>Bacteria</taxon>
        <taxon>Pseudomonadati</taxon>
        <taxon>Bacteroidota</taxon>
        <taxon>Cytophagia</taxon>
        <taxon>Cytophagales</taxon>
        <taxon>Fulvivirgaceae</taxon>
        <taxon>Fulvivirga</taxon>
    </lineage>
</organism>
<evidence type="ECO:0000259" key="5">
    <source>
        <dbReference type="Pfam" id="PF07971"/>
    </source>
</evidence>
<proteinExistence type="predicted"/>
<dbReference type="EMBL" id="AMZN01000027">
    <property type="protein sequence ID" value="ELR72146.1"/>
    <property type="molecule type" value="Genomic_DNA"/>
</dbReference>
<dbReference type="AlphaFoldDB" id="L8JT45"/>
<dbReference type="PATRIC" id="fig|1237149.3.peg.1843"/>
<dbReference type="RefSeq" id="WP_009579332.1">
    <property type="nucleotide sequence ID" value="NZ_AMZN01000027.1"/>
</dbReference>
<dbReference type="InterPro" id="IPR005887">
    <property type="entry name" value="GH92_a_mannosidase_put"/>
</dbReference>
<dbReference type="NCBIfam" id="TIGR01180">
    <property type="entry name" value="aman2_put"/>
    <property type="match status" value="1"/>
</dbReference>
<feature type="chain" id="PRO_5003993379" evidence="4">
    <location>
        <begin position="20"/>
        <end position="748"/>
    </location>
</feature>
<dbReference type="FunFam" id="1.20.1050.60:FF:000001">
    <property type="entry name" value="Putative alpha-1,2-mannosidase"/>
    <property type="match status" value="1"/>
</dbReference>
<dbReference type="eggNOG" id="COG3537">
    <property type="taxonomic scope" value="Bacteria"/>
</dbReference>
<comment type="subunit">
    <text evidence="2">Monomer.</text>
</comment>
<evidence type="ECO:0000256" key="4">
    <source>
        <dbReference type="SAM" id="SignalP"/>
    </source>
</evidence>
<dbReference type="Gene3D" id="1.20.1050.60">
    <property type="entry name" value="alpha-1,2-mannosidase"/>
    <property type="match status" value="1"/>
</dbReference>
<dbReference type="GO" id="GO:0000224">
    <property type="term" value="F:peptide-N4-(N-acetyl-beta-glucosaminyl)asparagine amidase activity"/>
    <property type="evidence" value="ECO:0007669"/>
    <property type="project" value="TreeGrafter"/>
</dbReference>
<reference evidence="7 8" key="1">
    <citation type="submission" date="2012-12" db="EMBL/GenBank/DDBJ databases">
        <title>Genome assembly of Fulvivirga imtechensis AK7.</title>
        <authorList>
            <person name="Nupur N."/>
            <person name="Khatri I."/>
            <person name="Kumar R."/>
            <person name="Subramanian S."/>
            <person name="Pinnaka A."/>
        </authorList>
    </citation>
    <scope>NUCLEOTIDE SEQUENCE [LARGE SCALE GENOMIC DNA]</scope>
    <source>
        <strain evidence="7 8">AK7</strain>
    </source>
</reference>
<protein>
    <submittedName>
        <fullName evidence="7">Alpha-1,2-mannosidase</fullName>
    </submittedName>
</protein>
<dbReference type="GO" id="GO:0005975">
    <property type="term" value="P:carbohydrate metabolic process"/>
    <property type="evidence" value="ECO:0007669"/>
    <property type="project" value="InterPro"/>
</dbReference>
<gene>
    <name evidence="7" type="ORF">C900_01888</name>
</gene>
<dbReference type="OrthoDB" id="9762711at2"/>
<dbReference type="Pfam" id="PF17678">
    <property type="entry name" value="Glyco_hydro_92N"/>
    <property type="match status" value="1"/>
</dbReference>
<dbReference type="Gene3D" id="2.70.98.10">
    <property type="match status" value="1"/>
</dbReference>
<dbReference type="InterPro" id="IPR012939">
    <property type="entry name" value="Glyco_hydro_92"/>
</dbReference>
<dbReference type="Gene3D" id="1.20.1610.10">
    <property type="entry name" value="alpha-1,2-mannosidases domains"/>
    <property type="match status" value="1"/>
</dbReference>